<protein>
    <recommendedName>
        <fullName evidence="3">Lipoprotein</fullName>
    </recommendedName>
</protein>
<keyword evidence="2" id="KW-1185">Reference proteome</keyword>
<accession>E4RSK1</accession>
<evidence type="ECO:0008006" key="3">
    <source>
        <dbReference type="Google" id="ProtNLM"/>
    </source>
</evidence>
<dbReference type="EMBL" id="CP002305">
    <property type="protein sequence ID" value="ADQ18571.1"/>
    <property type="molecule type" value="Genomic_DNA"/>
</dbReference>
<dbReference type="OrthoDB" id="669636at2"/>
<organism evidence="1 2">
    <name type="scientific">Leadbetterella byssophila (strain DSM 17132 / JCM 16389 / KACC 11308 / NBRC 106382 / 4M15)</name>
    <dbReference type="NCBI Taxonomy" id="649349"/>
    <lineage>
        <taxon>Bacteria</taxon>
        <taxon>Pseudomonadati</taxon>
        <taxon>Bacteroidota</taxon>
        <taxon>Cytophagia</taxon>
        <taxon>Cytophagales</taxon>
        <taxon>Leadbetterellaceae</taxon>
        <taxon>Leadbetterella</taxon>
    </lineage>
</organism>
<name>E4RSK1_LEAB4</name>
<dbReference type="STRING" id="649349.Lbys_2909"/>
<dbReference type="Proteomes" id="UP000007435">
    <property type="component" value="Chromosome"/>
</dbReference>
<evidence type="ECO:0000313" key="2">
    <source>
        <dbReference type="Proteomes" id="UP000007435"/>
    </source>
</evidence>
<sequence>MKQIILVISLMLSLASCKSSQQFTRPDGEARISEHHRVAVLPFQVRFSEDYKEGMRSTSVPWVEQERIAGIDLQKEAFLTLQKKVTKKKWNITVQDYLTTNRRLEESGISFSRLMAMDKAKVADILGVDAVIFGSSDVEYNFRRGFTGFNGLLTALHLYDGELNDVIWTNKGKEYLRSGFDSPQDLGRRSVSGLVESLPYRYTK</sequence>
<dbReference type="HOGENOM" id="CLU_1341859_0_0_10"/>
<dbReference type="eggNOG" id="ENOG5030WHF">
    <property type="taxonomic scope" value="Bacteria"/>
</dbReference>
<dbReference type="KEGG" id="lby:Lbys_2909"/>
<dbReference type="AlphaFoldDB" id="E4RSK1"/>
<dbReference type="PROSITE" id="PS51257">
    <property type="entry name" value="PROKAR_LIPOPROTEIN"/>
    <property type="match status" value="1"/>
</dbReference>
<proteinExistence type="predicted"/>
<evidence type="ECO:0000313" key="1">
    <source>
        <dbReference type="EMBL" id="ADQ18571.1"/>
    </source>
</evidence>
<reference evidence="1 2" key="2">
    <citation type="journal article" date="2011" name="Stand. Genomic Sci.">
        <title>Complete genome sequence of Leadbetterella byssophila type strain (4M15).</title>
        <authorList>
            <person name="Abt B."/>
            <person name="Teshima H."/>
            <person name="Lucas S."/>
            <person name="Lapidus A."/>
            <person name="Del Rio T.G."/>
            <person name="Nolan M."/>
            <person name="Tice H."/>
            <person name="Cheng J.F."/>
            <person name="Pitluck S."/>
            <person name="Liolios K."/>
            <person name="Pagani I."/>
            <person name="Ivanova N."/>
            <person name="Mavromatis K."/>
            <person name="Pati A."/>
            <person name="Tapia R."/>
            <person name="Han C."/>
            <person name="Goodwin L."/>
            <person name="Chen A."/>
            <person name="Palaniappan K."/>
            <person name="Land M."/>
            <person name="Hauser L."/>
            <person name="Chang Y.J."/>
            <person name="Jeffries C.D."/>
            <person name="Rohde M."/>
            <person name="Goker M."/>
            <person name="Tindall B.J."/>
            <person name="Detter J.C."/>
            <person name="Woyke T."/>
            <person name="Bristow J."/>
            <person name="Eisen J.A."/>
            <person name="Markowitz V."/>
            <person name="Hugenholtz P."/>
            <person name="Klenk H.P."/>
            <person name="Kyrpides N.C."/>
        </authorList>
    </citation>
    <scope>NUCLEOTIDE SEQUENCE [LARGE SCALE GENOMIC DNA]</scope>
    <source>
        <strain evidence="2">DSM 17132 / JCM 16389 / KACC 11308 / NBRC 106382 / 4M15</strain>
    </source>
</reference>
<gene>
    <name evidence="1" type="ordered locus">Lbys_2909</name>
</gene>
<dbReference type="RefSeq" id="WP_013409603.1">
    <property type="nucleotide sequence ID" value="NC_014655.1"/>
</dbReference>
<dbReference type="Gene3D" id="3.40.50.10610">
    <property type="entry name" value="ABC-type transport auxiliary lipoprotein component"/>
    <property type="match status" value="1"/>
</dbReference>
<reference key="1">
    <citation type="submission" date="2010-11" db="EMBL/GenBank/DDBJ databases">
        <title>The complete genome of Leadbetterella byssophila DSM 17132.</title>
        <authorList>
            <consortium name="US DOE Joint Genome Institute (JGI-PGF)"/>
            <person name="Lucas S."/>
            <person name="Copeland A."/>
            <person name="Lapidus A."/>
            <person name="Glavina del Rio T."/>
            <person name="Dalin E."/>
            <person name="Tice H."/>
            <person name="Bruce D."/>
            <person name="Goodwin L."/>
            <person name="Pitluck S."/>
            <person name="Kyrpides N."/>
            <person name="Mavromatis K."/>
            <person name="Ivanova N."/>
            <person name="Teshima H."/>
            <person name="Brettin T."/>
            <person name="Detter J.C."/>
            <person name="Han C."/>
            <person name="Tapia R."/>
            <person name="Land M."/>
            <person name="Hauser L."/>
            <person name="Markowitz V."/>
            <person name="Cheng J.-F."/>
            <person name="Hugenholtz P."/>
            <person name="Woyke T."/>
            <person name="Wu D."/>
            <person name="Tindall B."/>
            <person name="Pomrenke H.G."/>
            <person name="Brambilla E."/>
            <person name="Klenk H.-P."/>
            <person name="Eisen J.A."/>
        </authorList>
    </citation>
    <scope>NUCLEOTIDE SEQUENCE [LARGE SCALE GENOMIC DNA]</scope>
    <source>
        <strain>DSM 17132</strain>
    </source>
</reference>